<protein>
    <submittedName>
        <fullName evidence="3">N-acetylmuramoyl-L-alanine amidase</fullName>
    </submittedName>
</protein>
<dbReference type="Proteomes" id="UP000482209">
    <property type="component" value="Unassembled WGS sequence"/>
</dbReference>
<evidence type="ECO:0000313" key="3">
    <source>
        <dbReference type="EMBL" id="MSS63348.1"/>
    </source>
</evidence>
<evidence type="ECO:0000313" key="4">
    <source>
        <dbReference type="Proteomes" id="UP000482209"/>
    </source>
</evidence>
<dbReference type="RefSeq" id="WP_154518510.1">
    <property type="nucleotide sequence ID" value="NZ_VUMT01000006.1"/>
</dbReference>
<proteinExistence type="predicted"/>
<dbReference type="InterPro" id="IPR050695">
    <property type="entry name" value="N-acetylmuramoyl_amidase_3"/>
</dbReference>
<keyword evidence="4" id="KW-1185">Reference proteome</keyword>
<dbReference type="SMART" id="SM00646">
    <property type="entry name" value="Ami_3"/>
    <property type="match status" value="1"/>
</dbReference>
<dbReference type="PANTHER" id="PTHR30404">
    <property type="entry name" value="N-ACETYLMURAMOYL-L-ALANINE AMIDASE"/>
    <property type="match status" value="1"/>
</dbReference>
<dbReference type="AlphaFoldDB" id="A0A6L5XYR6"/>
<accession>A0A6L5XYR6</accession>
<dbReference type="GO" id="GO:0008745">
    <property type="term" value="F:N-acetylmuramoyl-L-alanine amidase activity"/>
    <property type="evidence" value="ECO:0007669"/>
    <property type="project" value="InterPro"/>
</dbReference>
<name>A0A6L5XYR6_9FIRM</name>
<dbReference type="PANTHER" id="PTHR30404:SF0">
    <property type="entry name" value="N-ACETYLMURAMOYL-L-ALANINE AMIDASE AMIC"/>
    <property type="match status" value="1"/>
</dbReference>
<gene>
    <name evidence="3" type="ORF">FYJ58_05585</name>
</gene>
<dbReference type="CDD" id="cd02696">
    <property type="entry name" value="MurNAc-LAA"/>
    <property type="match status" value="1"/>
</dbReference>
<keyword evidence="1" id="KW-0378">Hydrolase</keyword>
<comment type="caution">
    <text evidence="3">The sequence shown here is derived from an EMBL/GenBank/DDBJ whole genome shotgun (WGS) entry which is preliminary data.</text>
</comment>
<evidence type="ECO:0000259" key="2">
    <source>
        <dbReference type="SMART" id="SM00646"/>
    </source>
</evidence>
<dbReference type="SUPFAM" id="SSF53187">
    <property type="entry name" value="Zn-dependent exopeptidases"/>
    <property type="match status" value="1"/>
</dbReference>
<evidence type="ECO:0000256" key="1">
    <source>
        <dbReference type="ARBA" id="ARBA00022801"/>
    </source>
</evidence>
<sequence length="180" mass="20130">MAYKVTVDAGHGGFDNGASYNGRKEKDDTLRLALLVGQILAENGIDVNYTRTTDRYQSPSRKAEIGNENNSDLFVSIHRNAAYEPNAYHGVQTLIYDRGGIKEELANNINKELENVGYQNLGVEERRNLAVLRQTNMPAVLVEAGFIDSDIDNKLFDEKFYETANAIARGIIRTVMNQQT</sequence>
<dbReference type="GO" id="GO:0030288">
    <property type="term" value="C:outer membrane-bounded periplasmic space"/>
    <property type="evidence" value="ECO:0007669"/>
    <property type="project" value="TreeGrafter"/>
</dbReference>
<dbReference type="Gene3D" id="3.40.630.40">
    <property type="entry name" value="Zn-dependent exopeptidases"/>
    <property type="match status" value="1"/>
</dbReference>
<organism evidence="3 4">
    <name type="scientific">Velocimicrobium porci</name>
    <dbReference type="NCBI Taxonomy" id="2606634"/>
    <lineage>
        <taxon>Bacteria</taxon>
        <taxon>Bacillati</taxon>
        <taxon>Bacillota</taxon>
        <taxon>Clostridia</taxon>
        <taxon>Lachnospirales</taxon>
        <taxon>Lachnospiraceae</taxon>
        <taxon>Velocimicrobium</taxon>
    </lineage>
</organism>
<dbReference type="InterPro" id="IPR002508">
    <property type="entry name" value="MurNAc-LAA_cat"/>
</dbReference>
<dbReference type="Pfam" id="PF01520">
    <property type="entry name" value="Amidase_3"/>
    <property type="match status" value="1"/>
</dbReference>
<dbReference type="EMBL" id="VUMT01000006">
    <property type="protein sequence ID" value="MSS63348.1"/>
    <property type="molecule type" value="Genomic_DNA"/>
</dbReference>
<feature type="domain" description="MurNAc-LAA" evidence="2">
    <location>
        <begin position="63"/>
        <end position="172"/>
    </location>
</feature>
<reference evidence="3 4" key="1">
    <citation type="submission" date="2019-08" db="EMBL/GenBank/DDBJ databases">
        <title>In-depth cultivation of the pig gut microbiome towards novel bacterial diversity and tailored functional studies.</title>
        <authorList>
            <person name="Wylensek D."/>
            <person name="Hitch T.C.A."/>
            <person name="Clavel T."/>
        </authorList>
    </citation>
    <scope>NUCLEOTIDE SEQUENCE [LARGE SCALE GENOMIC DNA]</scope>
    <source>
        <strain evidence="3 4">WCA-693-APC-MOT-I</strain>
    </source>
</reference>
<dbReference type="GO" id="GO:0009253">
    <property type="term" value="P:peptidoglycan catabolic process"/>
    <property type="evidence" value="ECO:0007669"/>
    <property type="project" value="InterPro"/>
</dbReference>